<dbReference type="Ensembl" id="ENSSTUT00000022538.1">
    <property type="protein sequence ID" value="ENSSTUP00000021444.1"/>
    <property type="gene ID" value="ENSSTUG00000009487.1"/>
</dbReference>
<proteinExistence type="predicted"/>
<accession>A0A673XB35</accession>
<evidence type="ECO:0000313" key="1">
    <source>
        <dbReference type="Ensembl" id="ENSSTUP00000021444.1"/>
    </source>
</evidence>
<reference evidence="1" key="1">
    <citation type="submission" date="2025-08" db="UniProtKB">
        <authorList>
            <consortium name="Ensembl"/>
        </authorList>
    </citation>
    <scope>IDENTIFICATION</scope>
</reference>
<organism evidence="1 2">
    <name type="scientific">Salmo trutta</name>
    <name type="common">Brown trout</name>
    <dbReference type="NCBI Taxonomy" id="8032"/>
    <lineage>
        <taxon>Eukaryota</taxon>
        <taxon>Metazoa</taxon>
        <taxon>Chordata</taxon>
        <taxon>Craniata</taxon>
        <taxon>Vertebrata</taxon>
        <taxon>Euteleostomi</taxon>
        <taxon>Actinopterygii</taxon>
        <taxon>Neopterygii</taxon>
        <taxon>Teleostei</taxon>
        <taxon>Protacanthopterygii</taxon>
        <taxon>Salmoniformes</taxon>
        <taxon>Salmonidae</taxon>
        <taxon>Salmoninae</taxon>
        <taxon>Salmo</taxon>
    </lineage>
</organism>
<dbReference type="InParanoid" id="A0A673XB35"/>
<protein>
    <submittedName>
        <fullName evidence="1">Uncharacterized protein</fullName>
    </submittedName>
</protein>
<dbReference type="Proteomes" id="UP000472277">
    <property type="component" value="Chromosome 28"/>
</dbReference>
<keyword evidence="2" id="KW-1185">Reference proteome</keyword>
<evidence type="ECO:0000313" key="2">
    <source>
        <dbReference type="Proteomes" id="UP000472277"/>
    </source>
</evidence>
<sequence>MVVAWEIINRTLSREEHSGFDTVRGRCNLSAAASVVTNNGFSASHPEENDLFTWCISPCCANYWRRSKDHDRIMVASK</sequence>
<name>A0A673XB35_SALTR</name>
<reference evidence="1" key="2">
    <citation type="submission" date="2025-09" db="UniProtKB">
        <authorList>
            <consortium name="Ensembl"/>
        </authorList>
    </citation>
    <scope>IDENTIFICATION</scope>
</reference>
<dbReference type="AlphaFoldDB" id="A0A673XB35"/>